<evidence type="ECO:0000313" key="2">
    <source>
        <dbReference type="EMBL" id="AKK02732.1"/>
    </source>
</evidence>
<dbReference type="Pfam" id="PF03551">
    <property type="entry name" value="PadR"/>
    <property type="match status" value="1"/>
</dbReference>
<dbReference type="OrthoDB" id="3186544at2"/>
<dbReference type="KEGG" id="cei:CEPID_04300"/>
<feature type="domain" description="Transcription regulator PadR N-terminal" evidence="1">
    <location>
        <begin position="7"/>
        <end position="76"/>
    </location>
</feature>
<sequence>MSIKFALLSLLAEHPQGSAQLQSTFHERTHHTWPLNIGQVYQTIKRLERDQLIKVCGREGKADIFTITDAGTAELDEWWQRPVEKPADDRDDLVIKMALARDRAPLIKAQREATMTKLRELNRTPAEGAAELLRQRHIFQLEGEARWLDYLEALS</sequence>
<dbReference type="InterPro" id="IPR036390">
    <property type="entry name" value="WH_DNA-bd_sf"/>
</dbReference>
<organism evidence="2 3">
    <name type="scientific">Corynebacterium epidermidicanis</name>
    <dbReference type="NCBI Taxonomy" id="1050174"/>
    <lineage>
        <taxon>Bacteria</taxon>
        <taxon>Bacillati</taxon>
        <taxon>Actinomycetota</taxon>
        <taxon>Actinomycetes</taxon>
        <taxon>Mycobacteriales</taxon>
        <taxon>Corynebacteriaceae</taxon>
        <taxon>Corynebacterium</taxon>
    </lineage>
</organism>
<dbReference type="InterPro" id="IPR036388">
    <property type="entry name" value="WH-like_DNA-bd_sf"/>
</dbReference>
<dbReference type="SUPFAM" id="SSF46785">
    <property type="entry name" value="Winged helix' DNA-binding domain"/>
    <property type="match status" value="1"/>
</dbReference>
<dbReference type="InterPro" id="IPR005149">
    <property type="entry name" value="Tscrpt_reg_PadR_N"/>
</dbReference>
<evidence type="ECO:0000259" key="1">
    <source>
        <dbReference type="Pfam" id="PF03551"/>
    </source>
</evidence>
<reference evidence="2 3" key="1">
    <citation type="submission" date="2015-05" db="EMBL/GenBank/DDBJ databases">
        <title>Complete genome sequence of Corynebacterium epidermidicanis DSM 45586, isolated from the skin of a dog suffering from pruritus.</title>
        <authorList>
            <person name="Ruckert C."/>
            <person name="Albersmeier A."/>
            <person name="Winkler A."/>
            <person name="Tauch A."/>
        </authorList>
    </citation>
    <scope>NUCLEOTIDE SEQUENCE [LARGE SCALE GENOMIC DNA]</scope>
    <source>
        <strain evidence="2 3">DSM 45586</strain>
    </source>
</reference>
<keyword evidence="3" id="KW-1185">Reference proteome</keyword>
<dbReference type="AlphaFoldDB" id="A0A0G3GV76"/>
<dbReference type="Proteomes" id="UP000035368">
    <property type="component" value="Chromosome"/>
</dbReference>
<accession>A0A0G3GV76</accession>
<proteinExistence type="predicted"/>
<evidence type="ECO:0000313" key="3">
    <source>
        <dbReference type="Proteomes" id="UP000035368"/>
    </source>
</evidence>
<name>A0A0G3GV76_9CORY</name>
<dbReference type="PANTHER" id="PTHR43252">
    <property type="entry name" value="TRANSCRIPTIONAL REGULATOR YQJI"/>
    <property type="match status" value="1"/>
</dbReference>
<gene>
    <name evidence="2" type="ORF">CEPID_04300</name>
</gene>
<dbReference type="Gene3D" id="1.10.10.10">
    <property type="entry name" value="Winged helix-like DNA-binding domain superfamily/Winged helix DNA-binding domain"/>
    <property type="match status" value="1"/>
</dbReference>
<dbReference type="STRING" id="1050174.CEPID_04300"/>
<dbReference type="PATRIC" id="fig|1050174.4.peg.872"/>
<dbReference type="PANTHER" id="PTHR43252:SF6">
    <property type="entry name" value="NEGATIVE TRANSCRIPTION REGULATOR PADR"/>
    <property type="match status" value="1"/>
</dbReference>
<dbReference type="EMBL" id="CP011541">
    <property type="protein sequence ID" value="AKK02732.1"/>
    <property type="molecule type" value="Genomic_DNA"/>
</dbReference>
<dbReference type="RefSeq" id="WP_047239883.1">
    <property type="nucleotide sequence ID" value="NZ_CP011541.1"/>
</dbReference>
<protein>
    <submittedName>
        <fullName evidence="2">Putative transcriptional regulator</fullName>
    </submittedName>
</protein>